<accession>A0ABP7BQ55</accession>
<reference evidence="2" key="1">
    <citation type="journal article" date="2019" name="Int. J. Syst. Evol. Microbiol.">
        <title>The Global Catalogue of Microorganisms (GCM) 10K type strain sequencing project: providing services to taxonomists for standard genome sequencing and annotation.</title>
        <authorList>
            <consortium name="The Broad Institute Genomics Platform"/>
            <consortium name="The Broad Institute Genome Sequencing Center for Infectious Disease"/>
            <person name="Wu L."/>
            <person name="Ma J."/>
        </authorList>
    </citation>
    <scope>NUCLEOTIDE SEQUENCE [LARGE SCALE GENOMIC DNA]</scope>
    <source>
        <strain evidence="2">JCM 16546</strain>
    </source>
</reference>
<keyword evidence="2" id="KW-1185">Reference proteome</keyword>
<comment type="caution">
    <text evidence="1">The sequence shown here is derived from an EMBL/GenBank/DDBJ whole genome shotgun (WGS) entry which is preliminary data.</text>
</comment>
<dbReference type="Proteomes" id="UP001410795">
    <property type="component" value="Unassembled WGS sequence"/>
</dbReference>
<evidence type="ECO:0000313" key="2">
    <source>
        <dbReference type="Proteomes" id="UP001410795"/>
    </source>
</evidence>
<proteinExistence type="predicted"/>
<dbReference type="Pfam" id="PF21848">
    <property type="entry name" value="DUF6907"/>
    <property type="match status" value="1"/>
</dbReference>
<protein>
    <submittedName>
        <fullName evidence="1">Uncharacterized protein</fullName>
    </submittedName>
</protein>
<dbReference type="EMBL" id="BAAAYV010000016">
    <property type="protein sequence ID" value="GAA3664148.1"/>
    <property type="molecule type" value="Genomic_DNA"/>
</dbReference>
<name>A0ABP7BQ55_9MICO</name>
<evidence type="ECO:0000313" key="1">
    <source>
        <dbReference type="EMBL" id="GAA3664148.1"/>
    </source>
</evidence>
<organism evidence="1 2">
    <name type="scientific">Microbacterium marinilacus</name>
    <dbReference type="NCBI Taxonomy" id="415209"/>
    <lineage>
        <taxon>Bacteria</taxon>
        <taxon>Bacillati</taxon>
        <taxon>Actinomycetota</taxon>
        <taxon>Actinomycetes</taxon>
        <taxon>Micrococcales</taxon>
        <taxon>Microbacteriaceae</taxon>
        <taxon>Microbacterium</taxon>
    </lineage>
</organism>
<dbReference type="InterPro" id="IPR054202">
    <property type="entry name" value="DUF6907"/>
</dbReference>
<gene>
    <name evidence="1" type="ORF">GCM10022202_27660</name>
</gene>
<sequence>MSNEHPERLTEHCPAWCDGQHDEQRLLEDQRHHSEYEIAAVIQHRQRIPGADTAPDEVEADELNIVAYRDVDARETWVVIANDRQHVEVTAESAARVHVALGQLLKRITAPTGTVP</sequence>
<dbReference type="RefSeq" id="WP_221857823.1">
    <property type="nucleotide sequence ID" value="NZ_BAAAYV010000016.1"/>
</dbReference>